<dbReference type="SUPFAM" id="SSF101478">
    <property type="entry name" value="ADP-ribosylglycohydrolase"/>
    <property type="match status" value="1"/>
</dbReference>
<accession>A0A9D1M6W0</accession>
<gene>
    <name evidence="2" type="ORF">IAB03_02850</name>
</gene>
<feature type="chain" id="PRO_5039302292" evidence="1">
    <location>
        <begin position="23"/>
        <end position="505"/>
    </location>
</feature>
<evidence type="ECO:0000313" key="3">
    <source>
        <dbReference type="Proteomes" id="UP000824112"/>
    </source>
</evidence>
<dbReference type="Pfam" id="PF03747">
    <property type="entry name" value="ADP_ribosyl_GH"/>
    <property type="match status" value="1"/>
</dbReference>
<dbReference type="InterPro" id="IPR005502">
    <property type="entry name" value="Ribosyl_crysJ1"/>
</dbReference>
<reference evidence="2" key="1">
    <citation type="submission" date="2020-10" db="EMBL/GenBank/DDBJ databases">
        <authorList>
            <person name="Gilroy R."/>
        </authorList>
    </citation>
    <scope>NUCLEOTIDE SEQUENCE</scope>
    <source>
        <strain evidence="2">CHK158-818</strain>
    </source>
</reference>
<evidence type="ECO:0000313" key="2">
    <source>
        <dbReference type="EMBL" id="HIU54729.1"/>
    </source>
</evidence>
<dbReference type="InterPro" id="IPR036705">
    <property type="entry name" value="Ribosyl_crysJ1_sf"/>
</dbReference>
<comment type="caution">
    <text evidence="2">The sequence shown here is derived from an EMBL/GenBank/DDBJ whole genome shotgun (WGS) entry which is preliminary data.</text>
</comment>
<evidence type="ECO:0000256" key="1">
    <source>
        <dbReference type="SAM" id="SignalP"/>
    </source>
</evidence>
<dbReference type="Proteomes" id="UP000824112">
    <property type="component" value="Unassembled WGS sequence"/>
</dbReference>
<protein>
    <submittedName>
        <fullName evidence="2">ADP-ribosylglycohydrolase family protein</fullName>
    </submittedName>
</protein>
<feature type="signal peptide" evidence="1">
    <location>
        <begin position="1"/>
        <end position="22"/>
    </location>
</feature>
<keyword evidence="1" id="KW-0732">Signal</keyword>
<proteinExistence type="predicted"/>
<name>A0A9D1M6W0_9BACT</name>
<dbReference type="AlphaFoldDB" id="A0A9D1M6W0"/>
<dbReference type="Gene3D" id="1.10.4080.10">
    <property type="entry name" value="ADP-ribosylation/Crystallin J1"/>
    <property type="match status" value="1"/>
</dbReference>
<reference evidence="2" key="2">
    <citation type="journal article" date="2021" name="PeerJ">
        <title>Extensive microbial diversity within the chicken gut microbiome revealed by metagenomics and culture.</title>
        <authorList>
            <person name="Gilroy R."/>
            <person name="Ravi A."/>
            <person name="Getino M."/>
            <person name="Pursley I."/>
            <person name="Horton D.L."/>
            <person name="Alikhan N.F."/>
            <person name="Baker D."/>
            <person name="Gharbi K."/>
            <person name="Hall N."/>
            <person name="Watson M."/>
            <person name="Adriaenssens E.M."/>
            <person name="Foster-Nyarko E."/>
            <person name="Jarju S."/>
            <person name="Secka A."/>
            <person name="Antonio M."/>
            <person name="Oren A."/>
            <person name="Chaudhuri R.R."/>
            <person name="La Ragione R."/>
            <person name="Hildebrand F."/>
            <person name="Pallen M.J."/>
        </authorList>
    </citation>
    <scope>NUCLEOTIDE SEQUENCE</scope>
    <source>
        <strain evidence="2">CHK158-818</strain>
    </source>
</reference>
<dbReference type="EMBL" id="DVNA01000062">
    <property type="protein sequence ID" value="HIU54729.1"/>
    <property type="molecule type" value="Genomic_DNA"/>
</dbReference>
<organism evidence="2 3">
    <name type="scientific">Candidatus Gallibacteroides avistercoris</name>
    <dbReference type="NCBI Taxonomy" id="2840833"/>
    <lineage>
        <taxon>Bacteria</taxon>
        <taxon>Pseudomonadati</taxon>
        <taxon>Bacteroidota</taxon>
        <taxon>Bacteroidia</taxon>
        <taxon>Bacteroidales</taxon>
        <taxon>Bacteroidaceae</taxon>
        <taxon>Bacteroidaceae incertae sedis</taxon>
        <taxon>Candidatus Gallibacteroides</taxon>
    </lineage>
</organism>
<sequence>MNKGKFLFVSLLLLGAWGCSQPGTVTLEKDVLMDKIKGGWAGQTIGCTYGGPTEFRYQGRMIDDSIPINWPDGYIKWYYDNSAGLYDDVYMDLTFVAVFDRLGLDAPVDSFAMAFAKADYPLWHANQAARYNILRGIMPPASGHWQNNPHADDIDYQIEADFAGLMSPGMPNTASEISDKIGHIMNYGDGWYGGVYVGAMYSLAFVSSDVEYIVTEALKTIPEQSRFYQCISDVIAWHKSYPDDWKKTWQACEEKWSQEIGCPDGVLVPFNIDAMINSAYIVIGLLYGEGDFGKTLDISTRCGQDSDCNPASAGGILGTVLGYSNIPEYWKKNLYEVEDRDLVYTTISLNDTYQMSFDQALQVITRNGGSVSEKSVSIKTQQPVPVRLEQSFEGMRPVSRIGVGKLLPEVPEIKFEGTGIVLRGNVESPDVNYVAEVEFFLDGQSAGVMSLPANFTLRAHDLFWKYQLDPKEYTLTFTWLNPAKDAKIHVADAIIYGEALVSVED</sequence>